<evidence type="ECO:0000313" key="4">
    <source>
        <dbReference type="Proteomes" id="UP001318860"/>
    </source>
</evidence>
<name>A0ABR0XIL6_REHGL</name>
<organism evidence="3 4">
    <name type="scientific">Rehmannia glutinosa</name>
    <name type="common">Chinese foxglove</name>
    <dbReference type="NCBI Taxonomy" id="99300"/>
    <lineage>
        <taxon>Eukaryota</taxon>
        <taxon>Viridiplantae</taxon>
        <taxon>Streptophyta</taxon>
        <taxon>Embryophyta</taxon>
        <taxon>Tracheophyta</taxon>
        <taxon>Spermatophyta</taxon>
        <taxon>Magnoliopsida</taxon>
        <taxon>eudicotyledons</taxon>
        <taxon>Gunneridae</taxon>
        <taxon>Pentapetalae</taxon>
        <taxon>asterids</taxon>
        <taxon>lamiids</taxon>
        <taxon>Lamiales</taxon>
        <taxon>Orobanchaceae</taxon>
        <taxon>Rehmannieae</taxon>
        <taxon>Rehmannia</taxon>
    </lineage>
</organism>
<dbReference type="InterPro" id="IPR040256">
    <property type="entry name" value="At4g02000-like"/>
</dbReference>
<dbReference type="Pfam" id="PF14111">
    <property type="entry name" value="DUF4283"/>
    <property type="match status" value="1"/>
</dbReference>
<protein>
    <recommendedName>
        <fullName evidence="2">DUF4283 domain-containing protein</fullName>
    </recommendedName>
</protein>
<sequence>MHFNRRIKSRSRSRLVSLCLLVALLIFLLFRLLLNRQIRIRKLLMGGMRGKLRTIICSATPQLDGFAIYFGKTERLQVVFGGKNEISLEERDIVCSREDCEKGLIGKIFGEKKINFTGLKNTVPSIWITRESFVVREIGLNLFQFVFKSQEDKSKVLKGKTWSFENQYLLLREWSENILKNIEEINSVELWTQIWNVPQHWISLETGMKIGQKFGGSQDILIPETGSIRGQHIKMLVEINLDKPLVRGTFIKLDLKSCWVDFRYKNLQNFCFYYGKVGHLERNCGLRKEYIKHNSLQEGQFGKWLRASEPLISRMGNRDWKKESPKKMSKERKGTESDLDNEVQKENQRSPIVSGNLGCSSGSSKSIELASVPIQKETQRCISGPESSKISNLGMGDQERQLESSDQAKEPATGKENQVLVEANILKDKKRTPLEEIQNFPQETLQTGKKQVKPGSRLVRKTEVNSSEMMLVDCSHIRVRMYRFGILKRVENSLLALPISS</sequence>
<dbReference type="EMBL" id="JABTTQ020000004">
    <property type="protein sequence ID" value="KAK6158888.1"/>
    <property type="molecule type" value="Genomic_DNA"/>
</dbReference>
<feature type="region of interest" description="Disordered" evidence="1">
    <location>
        <begin position="316"/>
        <end position="359"/>
    </location>
</feature>
<dbReference type="PANTHER" id="PTHR31286:SF178">
    <property type="entry name" value="DUF4283 DOMAIN-CONTAINING PROTEIN"/>
    <property type="match status" value="1"/>
</dbReference>
<evidence type="ECO:0000259" key="2">
    <source>
        <dbReference type="Pfam" id="PF14111"/>
    </source>
</evidence>
<feature type="compositionally biased region" description="Basic and acidic residues" evidence="1">
    <location>
        <begin position="397"/>
        <end position="413"/>
    </location>
</feature>
<keyword evidence="4" id="KW-1185">Reference proteome</keyword>
<evidence type="ECO:0000313" key="3">
    <source>
        <dbReference type="EMBL" id="KAK6158888.1"/>
    </source>
</evidence>
<dbReference type="InterPro" id="IPR025558">
    <property type="entry name" value="DUF4283"/>
</dbReference>
<proteinExistence type="predicted"/>
<accession>A0ABR0XIL6</accession>
<feature type="compositionally biased region" description="Basic and acidic residues" evidence="1">
    <location>
        <begin position="316"/>
        <end position="348"/>
    </location>
</feature>
<reference evidence="3 4" key="1">
    <citation type="journal article" date="2021" name="Comput. Struct. Biotechnol. J.">
        <title>De novo genome assembly of the potent medicinal plant Rehmannia glutinosa using nanopore technology.</title>
        <authorList>
            <person name="Ma L."/>
            <person name="Dong C."/>
            <person name="Song C."/>
            <person name="Wang X."/>
            <person name="Zheng X."/>
            <person name="Niu Y."/>
            <person name="Chen S."/>
            <person name="Feng W."/>
        </authorList>
    </citation>
    <scope>NUCLEOTIDE SEQUENCE [LARGE SCALE GENOMIC DNA]</scope>
    <source>
        <strain evidence="3">DH-2019</strain>
    </source>
</reference>
<feature type="domain" description="DUF4283" evidence="2">
    <location>
        <begin position="98"/>
        <end position="177"/>
    </location>
</feature>
<evidence type="ECO:0000256" key="1">
    <source>
        <dbReference type="SAM" id="MobiDB-lite"/>
    </source>
</evidence>
<feature type="compositionally biased region" description="Polar residues" evidence="1">
    <location>
        <begin position="349"/>
        <end position="359"/>
    </location>
</feature>
<comment type="caution">
    <text evidence="3">The sequence shown here is derived from an EMBL/GenBank/DDBJ whole genome shotgun (WGS) entry which is preliminary data.</text>
</comment>
<dbReference type="PANTHER" id="PTHR31286">
    <property type="entry name" value="GLYCINE-RICH CELL WALL STRUCTURAL PROTEIN 1.8-LIKE"/>
    <property type="match status" value="1"/>
</dbReference>
<feature type="region of interest" description="Disordered" evidence="1">
    <location>
        <begin position="374"/>
        <end position="416"/>
    </location>
</feature>
<gene>
    <name evidence="3" type="ORF">DH2020_006202</name>
</gene>
<dbReference type="Proteomes" id="UP001318860">
    <property type="component" value="Unassembled WGS sequence"/>
</dbReference>